<evidence type="ECO:0000313" key="1">
    <source>
        <dbReference type="EMBL" id="SFK19374.1"/>
    </source>
</evidence>
<evidence type="ECO:0000313" key="2">
    <source>
        <dbReference type="Proteomes" id="UP000198635"/>
    </source>
</evidence>
<dbReference type="Proteomes" id="UP000198635">
    <property type="component" value="Unassembled WGS sequence"/>
</dbReference>
<organism evidence="1 2">
    <name type="scientific">Desulfomicrobium apsheronum</name>
    <dbReference type="NCBI Taxonomy" id="52560"/>
    <lineage>
        <taxon>Bacteria</taxon>
        <taxon>Pseudomonadati</taxon>
        <taxon>Thermodesulfobacteriota</taxon>
        <taxon>Desulfovibrionia</taxon>
        <taxon>Desulfovibrionales</taxon>
        <taxon>Desulfomicrobiaceae</taxon>
        <taxon>Desulfomicrobium</taxon>
    </lineage>
</organism>
<sequence length="175" mass="19207">MPRNWLRNSMQTGAPSLRRARSVQDRLADYSEAVALAEAGEQMLAADVVTPPATGRRRILVIGHGCSFSPRLREYALSVAERMGSDLLLLSIGMRSADQKWRDSFTQMSSQAASSWSESAARMNLHVAHEVRFGGIEEAVSELVRACGRIEFILSEPEEGEQVVGQTGLALFTVK</sequence>
<gene>
    <name evidence="1" type="ORF">SAMN04488082_11698</name>
</gene>
<proteinExistence type="predicted"/>
<dbReference type="STRING" id="52560.SAMN04488082_11698"/>
<reference evidence="2" key="1">
    <citation type="submission" date="2016-10" db="EMBL/GenBank/DDBJ databases">
        <authorList>
            <person name="Varghese N."/>
            <person name="Submissions S."/>
        </authorList>
    </citation>
    <scope>NUCLEOTIDE SEQUENCE [LARGE SCALE GENOMIC DNA]</scope>
    <source>
        <strain evidence="2">DSM 5918</strain>
    </source>
</reference>
<dbReference type="EMBL" id="FORX01000016">
    <property type="protein sequence ID" value="SFK19374.1"/>
    <property type="molecule type" value="Genomic_DNA"/>
</dbReference>
<protein>
    <submittedName>
        <fullName evidence="1">Uncharacterized protein</fullName>
    </submittedName>
</protein>
<dbReference type="SUPFAM" id="SSF52402">
    <property type="entry name" value="Adenine nucleotide alpha hydrolases-like"/>
    <property type="match status" value="1"/>
</dbReference>
<name>A0A1I3XIG7_9BACT</name>
<dbReference type="OrthoDB" id="5418016at2"/>
<dbReference type="AlphaFoldDB" id="A0A1I3XIG7"/>
<accession>A0A1I3XIG7</accession>
<keyword evidence="2" id="KW-1185">Reference proteome</keyword>
<dbReference type="RefSeq" id="WP_143075650.1">
    <property type="nucleotide sequence ID" value="NZ_FORX01000016.1"/>
</dbReference>